<accession>A0ABS6JM27</accession>
<evidence type="ECO:0000313" key="2">
    <source>
        <dbReference type="EMBL" id="MBU9714726.1"/>
    </source>
</evidence>
<feature type="coiled-coil region" evidence="1">
    <location>
        <begin position="421"/>
        <end position="448"/>
    </location>
</feature>
<comment type="caution">
    <text evidence="2">The sequence shown here is derived from an EMBL/GenBank/DDBJ whole genome shotgun (WGS) entry which is preliminary data.</text>
</comment>
<evidence type="ECO:0000313" key="3">
    <source>
        <dbReference type="Proteomes" id="UP000784880"/>
    </source>
</evidence>
<gene>
    <name evidence="2" type="ORF">KS419_23555</name>
</gene>
<keyword evidence="1" id="KW-0175">Coiled coil</keyword>
<sequence length="539" mass="61127">MKKWQSREGLKELTIALVEYGSVTGSEEEVGIVEFVDHELRSLPYFQDNGDHIQTYHTEDGRKFVTSLVKSTKNTDKTVIVSGHLDVVDVEDYGDWKHLAFRPREFTKQMEEQYDLLPKAVQNDLNSGEWLFGRGVMDMKAGIALCMSLVEAAAYGEFDGNILFLGVPDEEVNSTGMRAAVPVLLELKEKYHLKYELVWNTEPMFAKFPGDDHLYVYQGSLGKMLPGFYCMGEEAHVAEPFSGLNGNFMASYITRLIELNPDLSETVENEKTPPPSNLLQKDLKVDYSVQIPHKAVSVFNLFTMKKSSEEITNQLLHLAKKAAEQITIEYRAKEAAFVDSPGYSVKERKITVLSYQELWEYALKKVGNEELNRRLSRVLATVSGDDREKSYQIVNEISTICKELAPMIVLYYSPPYYPAVCSASNELIKGLSEELEKLTNEVMKEELTVIKYFPGLSDLSYLSLTEGTSGLSPLTKSMPLWEISYDIPLEEIEELNVAVMNFGPVGKDPHRWTERLNISKSFTDIPKIVKLGIRYIFSN</sequence>
<evidence type="ECO:0000256" key="1">
    <source>
        <dbReference type="SAM" id="Coils"/>
    </source>
</evidence>
<dbReference type="InterPro" id="IPR002933">
    <property type="entry name" value="Peptidase_M20"/>
</dbReference>
<dbReference type="InterPro" id="IPR012166">
    <property type="entry name" value="Uncharacterised_RocB"/>
</dbReference>
<dbReference type="PANTHER" id="PTHR43808:SF27">
    <property type="entry name" value="PROTEIN ROCB"/>
    <property type="match status" value="1"/>
</dbReference>
<dbReference type="Proteomes" id="UP000784880">
    <property type="component" value="Unassembled WGS sequence"/>
</dbReference>
<reference evidence="2 3" key="1">
    <citation type="submission" date="2021-06" db="EMBL/GenBank/DDBJ databases">
        <title>Bacillus sp. RD4P76, an endophyte from a halophyte.</title>
        <authorList>
            <person name="Sun J.-Q."/>
        </authorList>
    </citation>
    <scope>NUCLEOTIDE SEQUENCE [LARGE SCALE GENOMIC DNA]</scope>
    <source>
        <strain evidence="2 3">CGMCC 1.15917</strain>
    </source>
</reference>
<organism evidence="2 3">
    <name type="scientific">Evansella tamaricis</name>
    <dbReference type="NCBI Taxonomy" id="2069301"/>
    <lineage>
        <taxon>Bacteria</taxon>
        <taxon>Bacillati</taxon>
        <taxon>Bacillota</taxon>
        <taxon>Bacilli</taxon>
        <taxon>Bacillales</taxon>
        <taxon>Bacillaceae</taxon>
        <taxon>Evansella</taxon>
    </lineage>
</organism>
<dbReference type="InterPro" id="IPR050072">
    <property type="entry name" value="Peptidase_M20A"/>
</dbReference>
<dbReference type="PIRSF" id="PIRSF010386">
    <property type="entry name" value="RocB"/>
    <property type="match status" value="1"/>
</dbReference>
<dbReference type="RefSeq" id="WP_217069533.1">
    <property type="nucleotide sequence ID" value="NZ_JAHQCS010000184.1"/>
</dbReference>
<dbReference type="EMBL" id="JAHQCS010000184">
    <property type="protein sequence ID" value="MBU9714726.1"/>
    <property type="molecule type" value="Genomic_DNA"/>
</dbReference>
<dbReference type="PANTHER" id="PTHR43808">
    <property type="entry name" value="ACETYLORNITHINE DEACETYLASE"/>
    <property type="match status" value="1"/>
</dbReference>
<keyword evidence="3" id="KW-1185">Reference proteome</keyword>
<name>A0ABS6JM27_9BACI</name>
<protein>
    <submittedName>
        <fullName evidence="2">M20/M25/M40 family metallo-hydrolase</fullName>
    </submittedName>
</protein>
<proteinExistence type="predicted"/>
<dbReference type="Pfam" id="PF01546">
    <property type="entry name" value="Peptidase_M20"/>
    <property type="match status" value="1"/>
</dbReference>